<protein>
    <submittedName>
        <fullName evidence="2">Uncharacterized protein</fullName>
    </submittedName>
</protein>
<evidence type="ECO:0000313" key="3">
    <source>
        <dbReference type="Proteomes" id="UP001215280"/>
    </source>
</evidence>
<proteinExistence type="predicted"/>
<dbReference type="Proteomes" id="UP001215280">
    <property type="component" value="Unassembled WGS sequence"/>
</dbReference>
<feature type="compositionally biased region" description="Polar residues" evidence="1">
    <location>
        <begin position="12"/>
        <end position="32"/>
    </location>
</feature>
<dbReference type="EMBL" id="JARJLG010000140">
    <property type="protein sequence ID" value="KAJ7737892.1"/>
    <property type="molecule type" value="Genomic_DNA"/>
</dbReference>
<feature type="compositionally biased region" description="Basic and acidic residues" evidence="1">
    <location>
        <begin position="1"/>
        <end position="10"/>
    </location>
</feature>
<sequence length="330" mass="36147">MPKREPELTRDASVNTASSVALTIRPTRSVQMKGNAKRAGSGDANSEGGRSGVDTASALCWNTEGELGPSDSGWDCKGLARRENACICDKLRGSARGPHRRKHEGYNFKNGLWNRASWSIFALDRMVATFFGCFAGIRRSANFLSYAARKAFLSFLLYLFPTILGDTLCRLYASNKCIPVRFWVQVRLQVRIKFGKPLYHVNEFSGDPSTQASSFAVKLASMNFTCQPSQCYSLPAKLTAINLIPKCLASRELTGSVDVPRISSFKPARPAVYVGPRAETKKSVSGTRRPVGRELESKTAALVRSISMASAVQTGMRLTDQDVTTDVGRK</sequence>
<comment type="caution">
    <text evidence="2">The sequence shown here is derived from an EMBL/GenBank/DDBJ whole genome shotgun (WGS) entry which is preliminary data.</text>
</comment>
<keyword evidence="3" id="KW-1185">Reference proteome</keyword>
<feature type="region of interest" description="Disordered" evidence="1">
    <location>
        <begin position="1"/>
        <end position="51"/>
    </location>
</feature>
<organism evidence="2 3">
    <name type="scientific">Mycena maculata</name>
    <dbReference type="NCBI Taxonomy" id="230809"/>
    <lineage>
        <taxon>Eukaryota</taxon>
        <taxon>Fungi</taxon>
        <taxon>Dikarya</taxon>
        <taxon>Basidiomycota</taxon>
        <taxon>Agaricomycotina</taxon>
        <taxon>Agaricomycetes</taxon>
        <taxon>Agaricomycetidae</taxon>
        <taxon>Agaricales</taxon>
        <taxon>Marasmiineae</taxon>
        <taxon>Mycenaceae</taxon>
        <taxon>Mycena</taxon>
    </lineage>
</organism>
<accession>A0AAD7MYK8</accession>
<gene>
    <name evidence="2" type="ORF">DFH07DRAFT_779186</name>
</gene>
<reference evidence="2" key="1">
    <citation type="submission" date="2023-03" db="EMBL/GenBank/DDBJ databases">
        <title>Massive genome expansion in bonnet fungi (Mycena s.s.) driven by repeated elements and novel gene families across ecological guilds.</title>
        <authorList>
            <consortium name="Lawrence Berkeley National Laboratory"/>
            <person name="Harder C.B."/>
            <person name="Miyauchi S."/>
            <person name="Viragh M."/>
            <person name="Kuo A."/>
            <person name="Thoen E."/>
            <person name="Andreopoulos B."/>
            <person name="Lu D."/>
            <person name="Skrede I."/>
            <person name="Drula E."/>
            <person name="Henrissat B."/>
            <person name="Morin E."/>
            <person name="Kohler A."/>
            <person name="Barry K."/>
            <person name="LaButti K."/>
            <person name="Morin E."/>
            <person name="Salamov A."/>
            <person name="Lipzen A."/>
            <person name="Mereny Z."/>
            <person name="Hegedus B."/>
            <person name="Baldrian P."/>
            <person name="Stursova M."/>
            <person name="Weitz H."/>
            <person name="Taylor A."/>
            <person name="Grigoriev I.V."/>
            <person name="Nagy L.G."/>
            <person name="Martin F."/>
            <person name="Kauserud H."/>
        </authorList>
    </citation>
    <scope>NUCLEOTIDE SEQUENCE</scope>
    <source>
        <strain evidence="2">CBHHK188m</strain>
    </source>
</reference>
<evidence type="ECO:0000256" key="1">
    <source>
        <dbReference type="SAM" id="MobiDB-lite"/>
    </source>
</evidence>
<dbReference type="AlphaFoldDB" id="A0AAD7MYK8"/>
<evidence type="ECO:0000313" key="2">
    <source>
        <dbReference type="EMBL" id="KAJ7737892.1"/>
    </source>
</evidence>
<name>A0AAD7MYK8_9AGAR</name>